<protein>
    <submittedName>
        <fullName evidence="2">Uncharacterized protein</fullName>
    </submittedName>
</protein>
<evidence type="ECO:0000256" key="1">
    <source>
        <dbReference type="SAM" id="Phobius"/>
    </source>
</evidence>
<name>A0A382MIJ7_9ZZZZ</name>
<gene>
    <name evidence="2" type="ORF">METZ01_LOCUS301314</name>
</gene>
<keyword evidence="1" id="KW-0812">Transmembrane</keyword>
<sequence length="68" mass="7832">VHGTCGELNETDIFCSETLQPVFGMKCYSQGSHFFWLLTGQVSTLESSLAQFYIRIHARRRYSLRRAS</sequence>
<accession>A0A382MIJ7</accession>
<dbReference type="EMBL" id="UINC01093775">
    <property type="protein sequence ID" value="SVC48460.1"/>
    <property type="molecule type" value="Genomic_DNA"/>
</dbReference>
<reference evidence="2" key="1">
    <citation type="submission" date="2018-05" db="EMBL/GenBank/DDBJ databases">
        <authorList>
            <person name="Lanie J.A."/>
            <person name="Ng W.-L."/>
            <person name="Kazmierczak K.M."/>
            <person name="Andrzejewski T.M."/>
            <person name="Davidsen T.M."/>
            <person name="Wayne K.J."/>
            <person name="Tettelin H."/>
            <person name="Glass J.I."/>
            <person name="Rusch D."/>
            <person name="Podicherti R."/>
            <person name="Tsui H.-C.T."/>
            <person name="Winkler M.E."/>
        </authorList>
    </citation>
    <scope>NUCLEOTIDE SEQUENCE</scope>
</reference>
<organism evidence="2">
    <name type="scientific">marine metagenome</name>
    <dbReference type="NCBI Taxonomy" id="408172"/>
    <lineage>
        <taxon>unclassified sequences</taxon>
        <taxon>metagenomes</taxon>
        <taxon>ecological metagenomes</taxon>
    </lineage>
</organism>
<keyword evidence="1" id="KW-1133">Transmembrane helix</keyword>
<evidence type="ECO:0000313" key="2">
    <source>
        <dbReference type="EMBL" id="SVC48460.1"/>
    </source>
</evidence>
<feature type="transmembrane region" description="Helical" evidence="1">
    <location>
        <begin position="34"/>
        <end position="56"/>
    </location>
</feature>
<keyword evidence="1" id="KW-0472">Membrane</keyword>
<proteinExistence type="predicted"/>
<feature type="non-terminal residue" evidence="2">
    <location>
        <position position="1"/>
    </location>
</feature>
<dbReference type="AlphaFoldDB" id="A0A382MIJ7"/>